<dbReference type="RefSeq" id="WP_141848569.1">
    <property type="nucleotide sequence ID" value="NZ_BAAAPR010000005.1"/>
</dbReference>
<evidence type="ECO:0000256" key="2">
    <source>
        <dbReference type="ARBA" id="ARBA00022692"/>
    </source>
</evidence>
<evidence type="ECO:0000256" key="3">
    <source>
        <dbReference type="ARBA" id="ARBA00022989"/>
    </source>
</evidence>
<keyword evidence="8" id="KW-1185">Reference proteome</keyword>
<reference evidence="7 8" key="1">
    <citation type="submission" date="2019-06" db="EMBL/GenBank/DDBJ databases">
        <title>Sequencing the genomes of 1000 actinobacteria strains.</title>
        <authorList>
            <person name="Klenk H.-P."/>
        </authorList>
    </citation>
    <scope>NUCLEOTIDE SEQUENCE [LARGE SCALE GENOMIC DNA]</scope>
    <source>
        <strain evidence="7 8">DSM 18607</strain>
    </source>
</reference>
<feature type="transmembrane region" description="Helical" evidence="5">
    <location>
        <begin position="333"/>
        <end position="353"/>
    </location>
</feature>
<feature type="transmembrane region" description="Helical" evidence="5">
    <location>
        <begin position="306"/>
        <end position="327"/>
    </location>
</feature>
<dbReference type="GO" id="GO:0005886">
    <property type="term" value="C:plasma membrane"/>
    <property type="evidence" value="ECO:0007669"/>
    <property type="project" value="UniProtKB-SubCell"/>
</dbReference>
<evidence type="ECO:0000313" key="7">
    <source>
        <dbReference type="EMBL" id="TQJ09157.1"/>
    </source>
</evidence>
<comment type="subcellular location">
    <subcellularLocation>
        <location evidence="1">Cell membrane</location>
        <topology evidence="1">Multi-pass membrane protein</topology>
    </subcellularLocation>
</comment>
<dbReference type="CDD" id="cd17370">
    <property type="entry name" value="MFS_MJ1317_like"/>
    <property type="match status" value="1"/>
</dbReference>
<dbReference type="PANTHER" id="PTHR23518:SF2">
    <property type="entry name" value="MAJOR FACILITATOR SUPERFAMILY TRANSPORTER"/>
    <property type="match status" value="1"/>
</dbReference>
<dbReference type="SUPFAM" id="SSF103473">
    <property type="entry name" value="MFS general substrate transporter"/>
    <property type="match status" value="1"/>
</dbReference>
<dbReference type="Pfam" id="PF07690">
    <property type="entry name" value="MFS_1"/>
    <property type="match status" value="2"/>
</dbReference>
<evidence type="ECO:0000313" key="8">
    <source>
        <dbReference type="Proteomes" id="UP000317893"/>
    </source>
</evidence>
<dbReference type="Gene3D" id="1.20.1250.20">
    <property type="entry name" value="MFS general substrate transporter like domains"/>
    <property type="match status" value="2"/>
</dbReference>
<dbReference type="EMBL" id="VFMN01000001">
    <property type="protein sequence ID" value="TQJ09157.1"/>
    <property type="molecule type" value="Genomic_DNA"/>
</dbReference>
<comment type="caution">
    <text evidence="7">The sequence shown here is derived from an EMBL/GenBank/DDBJ whole genome shotgun (WGS) entry which is preliminary data.</text>
</comment>
<dbReference type="AlphaFoldDB" id="A0A542E1E3"/>
<feature type="transmembrane region" description="Helical" evidence="5">
    <location>
        <begin position="240"/>
        <end position="263"/>
    </location>
</feature>
<protein>
    <submittedName>
        <fullName evidence="7">Nitrate/nitrite transporter NarK</fullName>
    </submittedName>
</protein>
<evidence type="ECO:0000259" key="6">
    <source>
        <dbReference type="PROSITE" id="PS50850"/>
    </source>
</evidence>
<dbReference type="InterPro" id="IPR011701">
    <property type="entry name" value="MFS"/>
</dbReference>
<feature type="transmembrane region" description="Helical" evidence="5">
    <location>
        <begin position="49"/>
        <end position="69"/>
    </location>
</feature>
<evidence type="ECO:0000256" key="4">
    <source>
        <dbReference type="ARBA" id="ARBA00023136"/>
    </source>
</evidence>
<feature type="domain" description="Major facilitator superfamily (MFS) profile" evidence="6">
    <location>
        <begin position="29"/>
        <end position="420"/>
    </location>
</feature>
<keyword evidence="2 5" id="KW-0812">Transmembrane</keyword>
<name>A0A542E1E3_9MICO</name>
<feature type="transmembrane region" description="Helical" evidence="5">
    <location>
        <begin position="275"/>
        <end position="294"/>
    </location>
</feature>
<evidence type="ECO:0000256" key="1">
    <source>
        <dbReference type="ARBA" id="ARBA00004651"/>
    </source>
</evidence>
<dbReference type="OrthoDB" id="9803985at2"/>
<organism evidence="7 8">
    <name type="scientific">Lapillicoccus jejuensis</name>
    <dbReference type="NCBI Taxonomy" id="402171"/>
    <lineage>
        <taxon>Bacteria</taxon>
        <taxon>Bacillati</taxon>
        <taxon>Actinomycetota</taxon>
        <taxon>Actinomycetes</taxon>
        <taxon>Micrococcales</taxon>
        <taxon>Intrasporangiaceae</taxon>
        <taxon>Lapillicoccus</taxon>
    </lineage>
</organism>
<dbReference type="GO" id="GO:0022857">
    <property type="term" value="F:transmembrane transporter activity"/>
    <property type="evidence" value="ECO:0007669"/>
    <property type="project" value="InterPro"/>
</dbReference>
<accession>A0A542E1E3</accession>
<dbReference type="InterPro" id="IPR036259">
    <property type="entry name" value="MFS_trans_sf"/>
</dbReference>
<feature type="transmembrane region" description="Helical" evidence="5">
    <location>
        <begin position="162"/>
        <end position="181"/>
    </location>
</feature>
<sequence>MYLSERPRTEAAPASAARRRAPRERVATTVVLLGLVSLFTDVSSESVSAVLPVYLTTVLGLSPLAYGVIDGLYQGVSALVRIVAGWAADRLDRPKWVAFLGYGLSAVTKLALVPLHGFAALTTVITLDRLGKGIRTAPRDAIIAASSAPQHLGRAFGVHRTLDTVGAAVGPLLAFAILLWVPGDYTSVFVASFAAALIGLVLLGLLVPDLRPRRRAAARTATAPSAPPARPSLRALTGRGLGRLVVVTALLSVLAVSDGFLYLSLQQRDDFAATWFPLLFVGTNVAYVALAVPLGRLADRHGRAKVLVGGHVLLVAAYVCAAGPVGGGLVTTVLTLLLLGTFYAATDGVLAALTSSLVPTAVRGVAIATTQTVTALGRFVSSLLFGVLWAGVGRGPAVLGFAAALAVAVPVAWWLLSGLRAAPTPGTTDPAVP</sequence>
<feature type="transmembrane region" description="Helical" evidence="5">
    <location>
        <begin position="187"/>
        <end position="207"/>
    </location>
</feature>
<feature type="transmembrane region" description="Helical" evidence="5">
    <location>
        <begin position="397"/>
        <end position="416"/>
    </location>
</feature>
<proteinExistence type="predicted"/>
<dbReference type="PROSITE" id="PS50850">
    <property type="entry name" value="MFS"/>
    <property type="match status" value="1"/>
</dbReference>
<keyword evidence="4 5" id="KW-0472">Membrane</keyword>
<feature type="transmembrane region" description="Helical" evidence="5">
    <location>
        <begin position="365"/>
        <end position="391"/>
    </location>
</feature>
<keyword evidence="3 5" id="KW-1133">Transmembrane helix</keyword>
<dbReference type="Proteomes" id="UP000317893">
    <property type="component" value="Unassembled WGS sequence"/>
</dbReference>
<gene>
    <name evidence="7" type="ORF">FB458_2265</name>
</gene>
<dbReference type="PANTHER" id="PTHR23518">
    <property type="entry name" value="C-METHYLTRANSFERASE"/>
    <property type="match status" value="1"/>
</dbReference>
<evidence type="ECO:0000256" key="5">
    <source>
        <dbReference type="SAM" id="Phobius"/>
    </source>
</evidence>
<dbReference type="InterPro" id="IPR020846">
    <property type="entry name" value="MFS_dom"/>
</dbReference>